<keyword evidence="3" id="KW-1185">Reference proteome</keyword>
<evidence type="ECO:0008006" key="4">
    <source>
        <dbReference type="Google" id="ProtNLM"/>
    </source>
</evidence>
<evidence type="ECO:0000256" key="1">
    <source>
        <dbReference type="SAM" id="MobiDB-lite"/>
    </source>
</evidence>
<sequence>MVRMPALVVPPRLVPSPLPLLTPRDADIRLDLAERRGEVRRVARGVYVDDAGWSALPPWRRYLVRVHAAALTHPGTTLFLESAAAVLGLPVLAEPAEVHLLTETGTARASRGVRIHQSAHRRDIVEIDGLRVVSRADTAIDIARSRHLAAGVAVFDALLRRSDAPSRDDLAEMSGDRPIGRGSGRSSEAIAFANPLAETPLESVSRCAATWLGYDEPHLQEQIVTRDGRAQRVDMWWQHERVIGEADGAVKYDGTYGAPAEVVLAEKQRDRLLREHANVARWGWREVRDPRELEETLHAAGLVRRRPPRYALLATLPAALGGMLAQPVLER</sequence>
<organism evidence="2 3">
    <name type="scientific">Microbacterium oryzae</name>
    <dbReference type="NCBI Taxonomy" id="743009"/>
    <lineage>
        <taxon>Bacteria</taxon>
        <taxon>Bacillati</taxon>
        <taxon>Actinomycetota</taxon>
        <taxon>Actinomycetes</taxon>
        <taxon>Micrococcales</taxon>
        <taxon>Microbacteriaceae</taxon>
        <taxon>Microbacterium</taxon>
    </lineage>
</organism>
<reference evidence="2 3" key="1">
    <citation type="submission" date="2018-09" db="EMBL/GenBank/DDBJ databases">
        <title>Whole genome sequencing of Microbacterium oryzae strain MB-10T.</title>
        <authorList>
            <person name="Das S.K."/>
        </authorList>
    </citation>
    <scope>NUCLEOTIDE SEQUENCE [LARGE SCALE GENOMIC DNA]</scope>
    <source>
        <strain evidence="2 3">MB-10</strain>
    </source>
</reference>
<accession>A0A6I6DPQ0</accession>
<evidence type="ECO:0000313" key="3">
    <source>
        <dbReference type="Proteomes" id="UP000422989"/>
    </source>
</evidence>
<evidence type="ECO:0000313" key="2">
    <source>
        <dbReference type="EMBL" id="QGU26925.1"/>
    </source>
</evidence>
<gene>
    <name evidence="2" type="ORF">D7D94_04030</name>
</gene>
<dbReference type="KEGG" id="moj:D7D94_04030"/>
<feature type="region of interest" description="Disordered" evidence="1">
    <location>
        <begin position="166"/>
        <end position="185"/>
    </location>
</feature>
<name>A0A6I6DPQ0_9MICO</name>
<feature type="compositionally biased region" description="Basic and acidic residues" evidence="1">
    <location>
        <begin position="166"/>
        <end position="179"/>
    </location>
</feature>
<proteinExistence type="predicted"/>
<dbReference type="EMBL" id="CP032550">
    <property type="protein sequence ID" value="QGU26925.1"/>
    <property type="molecule type" value="Genomic_DNA"/>
</dbReference>
<protein>
    <recommendedName>
        <fullName evidence="4">Type IV toxin-antitoxin system AbiEi family antitoxin domain-containing protein</fullName>
    </recommendedName>
</protein>
<dbReference type="AlphaFoldDB" id="A0A6I6DPQ0"/>
<dbReference type="Proteomes" id="UP000422989">
    <property type="component" value="Chromosome"/>
</dbReference>